<dbReference type="AlphaFoldDB" id="A0A0D3KN11"/>
<dbReference type="Gene3D" id="3.30.470.30">
    <property type="entry name" value="DNA ligase/mRNA capping enzyme"/>
    <property type="match status" value="1"/>
</dbReference>
<dbReference type="PANTHER" id="PTHR47810">
    <property type="entry name" value="DNA LIGASE"/>
    <property type="match status" value="1"/>
</dbReference>
<reference evidence="6" key="1">
    <citation type="journal article" date="2013" name="Nature">
        <title>Pan genome of the phytoplankton Emiliania underpins its global distribution.</title>
        <authorList>
            <person name="Read B.A."/>
            <person name="Kegel J."/>
            <person name="Klute M.J."/>
            <person name="Kuo A."/>
            <person name="Lefebvre S.C."/>
            <person name="Maumus F."/>
            <person name="Mayer C."/>
            <person name="Miller J."/>
            <person name="Monier A."/>
            <person name="Salamov A."/>
            <person name="Young J."/>
            <person name="Aguilar M."/>
            <person name="Claverie J.M."/>
            <person name="Frickenhaus S."/>
            <person name="Gonzalez K."/>
            <person name="Herman E.K."/>
            <person name="Lin Y.C."/>
            <person name="Napier J."/>
            <person name="Ogata H."/>
            <person name="Sarno A.F."/>
            <person name="Shmutz J."/>
            <person name="Schroeder D."/>
            <person name="de Vargas C."/>
            <person name="Verret F."/>
            <person name="von Dassow P."/>
            <person name="Valentin K."/>
            <person name="Van de Peer Y."/>
            <person name="Wheeler G."/>
            <person name="Dacks J.B."/>
            <person name="Delwiche C.F."/>
            <person name="Dyhrman S.T."/>
            <person name="Glockner G."/>
            <person name="John U."/>
            <person name="Richards T."/>
            <person name="Worden A.Z."/>
            <person name="Zhang X."/>
            <person name="Grigoriev I.V."/>
            <person name="Allen A.E."/>
            <person name="Bidle K."/>
            <person name="Borodovsky M."/>
            <person name="Bowler C."/>
            <person name="Brownlee C."/>
            <person name="Cock J.M."/>
            <person name="Elias M."/>
            <person name="Gladyshev V.N."/>
            <person name="Groth M."/>
            <person name="Guda C."/>
            <person name="Hadaegh A."/>
            <person name="Iglesias-Rodriguez M.D."/>
            <person name="Jenkins J."/>
            <person name="Jones B.M."/>
            <person name="Lawson T."/>
            <person name="Leese F."/>
            <person name="Lindquist E."/>
            <person name="Lobanov A."/>
            <person name="Lomsadze A."/>
            <person name="Malik S.B."/>
            <person name="Marsh M.E."/>
            <person name="Mackinder L."/>
            <person name="Mock T."/>
            <person name="Mueller-Roeber B."/>
            <person name="Pagarete A."/>
            <person name="Parker M."/>
            <person name="Probert I."/>
            <person name="Quesneville H."/>
            <person name="Raines C."/>
            <person name="Rensing S.A."/>
            <person name="Riano-Pachon D.M."/>
            <person name="Richier S."/>
            <person name="Rokitta S."/>
            <person name="Shiraiwa Y."/>
            <person name="Soanes D.M."/>
            <person name="van der Giezen M."/>
            <person name="Wahlund T.M."/>
            <person name="Williams B."/>
            <person name="Wilson W."/>
            <person name="Wolfe G."/>
            <person name="Wurch L.L."/>
        </authorList>
    </citation>
    <scope>NUCLEOTIDE SEQUENCE</scope>
</reference>
<evidence type="ECO:0000313" key="5">
    <source>
        <dbReference type="EnsemblProtists" id="EOD37146"/>
    </source>
</evidence>
<dbReference type="GO" id="GO:0006260">
    <property type="term" value="P:DNA replication"/>
    <property type="evidence" value="ECO:0007669"/>
    <property type="project" value="UniProtKB-KW"/>
</dbReference>
<dbReference type="Gene3D" id="3.30.1490.70">
    <property type="match status" value="1"/>
</dbReference>
<evidence type="ECO:0000256" key="3">
    <source>
        <dbReference type="ARBA" id="ARBA00022763"/>
    </source>
</evidence>
<dbReference type="RefSeq" id="XP_005789575.1">
    <property type="nucleotide sequence ID" value="XM_005789518.1"/>
</dbReference>
<protein>
    <recommendedName>
        <fullName evidence="7">ATP-dependent DNA ligase family profile domain-containing protein</fullName>
    </recommendedName>
</protein>
<keyword evidence="3" id="KW-0227">DNA damage</keyword>
<keyword evidence="4" id="KW-0234">DNA repair</keyword>
<keyword evidence="2" id="KW-0235">DNA replication</keyword>
<evidence type="ECO:0000256" key="4">
    <source>
        <dbReference type="ARBA" id="ARBA00023204"/>
    </source>
</evidence>
<dbReference type="STRING" id="2903.R1FND3"/>
<dbReference type="HOGENOM" id="CLU_1558146_0_0_1"/>
<dbReference type="GO" id="GO:0016874">
    <property type="term" value="F:ligase activity"/>
    <property type="evidence" value="ECO:0007669"/>
    <property type="project" value="UniProtKB-KW"/>
</dbReference>
<dbReference type="Proteomes" id="UP000013827">
    <property type="component" value="Unassembled WGS sequence"/>
</dbReference>
<keyword evidence="1" id="KW-0436">Ligase</keyword>
<evidence type="ECO:0000256" key="1">
    <source>
        <dbReference type="ARBA" id="ARBA00022598"/>
    </source>
</evidence>
<dbReference type="PANTHER" id="PTHR47810:SF1">
    <property type="entry name" value="DNA LIGASE B"/>
    <property type="match status" value="1"/>
</dbReference>
<evidence type="ECO:0000313" key="6">
    <source>
        <dbReference type="Proteomes" id="UP000013827"/>
    </source>
</evidence>
<proteinExistence type="predicted"/>
<dbReference type="GeneID" id="17282416"/>
<organism evidence="5 6">
    <name type="scientific">Emiliania huxleyi (strain CCMP1516)</name>
    <dbReference type="NCBI Taxonomy" id="280463"/>
    <lineage>
        <taxon>Eukaryota</taxon>
        <taxon>Haptista</taxon>
        <taxon>Haptophyta</taxon>
        <taxon>Prymnesiophyceae</taxon>
        <taxon>Isochrysidales</taxon>
        <taxon>Noelaerhabdaceae</taxon>
        <taxon>Emiliania</taxon>
    </lineage>
</organism>
<dbReference type="InterPro" id="IPR050326">
    <property type="entry name" value="NAD_dep_DNA_ligaseB"/>
</dbReference>
<dbReference type="PaxDb" id="2903-EOD37146"/>
<dbReference type="KEGG" id="ehx:EMIHUDRAFT_225838"/>
<dbReference type="SUPFAM" id="SSF56091">
    <property type="entry name" value="DNA ligase/mRNA capping enzyme, catalytic domain"/>
    <property type="match status" value="1"/>
</dbReference>
<name>A0A0D3KN11_EMIH1</name>
<reference evidence="5" key="2">
    <citation type="submission" date="2024-10" db="UniProtKB">
        <authorList>
            <consortium name="EnsemblProtists"/>
        </authorList>
    </citation>
    <scope>IDENTIFICATION</scope>
</reference>
<keyword evidence="6" id="KW-1185">Reference proteome</keyword>
<accession>A0A0D3KN11</accession>
<dbReference type="EnsemblProtists" id="EOD37146">
    <property type="protein sequence ID" value="EOD37146"/>
    <property type="gene ID" value="EMIHUDRAFT_225838"/>
</dbReference>
<evidence type="ECO:0000256" key="2">
    <source>
        <dbReference type="ARBA" id="ARBA00022705"/>
    </source>
</evidence>
<dbReference type="GO" id="GO:0006281">
    <property type="term" value="P:DNA repair"/>
    <property type="evidence" value="ECO:0007669"/>
    <property type="project" value="UniProtKB-KW"/>
</dbReference>
<sequence>MKLDGELWAGRCRFAAVGSLMGSSSLEGGRWYETAWRSLTFVVFDAPHAGGTYLQRLEKARARIAAMGPPDGRIVVASVMEVADAAAKDALLQRVVARGGEGLVLRRNEARWHRNVLKVKQWLDAEAVVVGHKNAPSTANLPTVKVQAINAPNADPSTTFDLSTRLYQLRLV</sequence>
<evidence type="ECO:0008006" key="7">
    <source>
        <dbReference type="Google" id="ProtNLM"/>
    </source>
</evidence>